<comment type="catalytic activity">
    <reaction evidence="8 9">
        <text>N(6)-[(R)-lipoyl]-L-lysyl-[protein] + pyruvate + H(+) = N(6)-[(R)-S(8)-acetyldihydrolipoyl]-L-lysyl-[protein] + CO2</text>
        <dbReference type="Rhea" id="RHEA:19189"/>
        <dbReference type="Rhea" id="RHEA-COMP:10474"/>
        <dbReference type="Rhea" id="RHEA-COMP:10478"/>
        <dbReference type="ChEBI" id="CHEBI:15361"/>
        <dbReference type="ChEBI" id="CHEBI:15378"/>
        <dbReference type="ChEBI" id="CHEBI:16526"/>
        <dbReference type="ChEBI" id="CHEBI:83099"/>
        <dbReference type="ChEBI" id="CHEBI:83111"/>
        <dbReference type="EC" id="1.2.4.1"/>
    </reaction>
</comment>
<dbReference type="InterPro" id="IPR005474">
    <property type="entry name" value="Transketolase_N"/>
</dbReference>
<evidence type="ECO:0000313" key="13">
    <source>
        <dbReference type="Proteomes" id="UP000198651"/>
    </source>
</evidence>
<evidence type="ECO:0000259" key="11">
    <source>
        <dbReference type="PROSITE" id="PS50003"/>
    </source>
</evidence>
<dbReference type="InterPro" id="IPR055152">
    <property type="entry name" value="Transketolase-like_C_2"/>
</dbReference>
<dbReference type="EMBL" id="LN906597">
    <property type="protein sequence ID" value="CUT16898.1"/>
    <property type="molecule type" value="Genomic_DNA"/>
</dbReference>
<comment type="cofactor">
    <cofactor evidence="10">
        <name>Mg(2+)</name>
        <dbReference type="ChEBI" id="CHEBI:18420"/>
    </cofactor>
</comment>
<organism evidence="12 13">
    <name type="scientific">Candidatus Ichthyocystis hellenicum</name>
    <dbReference type="NCBI Taxonomy" id="1561003"/>
    <lineage>
        <taxon>Bacteria</taxon>
        <taxon>Pseudomonadati</taxon>
        <taxon>Pseudomonadota</taxon>
        <taxon>Betaproteobacteria</taxon>
        <taxon>Burkholderiales</taxon>
        <taxon>Candidatus Ichthyocystis</taxon>
    </lineage>
</organism>
<keyword evidence="7 9" id="KW-0670">Pyruvate</keyword>
<dbReference type="Pfam" id="PF17831">
    <property type="entry name" value="PDH_E1_M"/>
    <property type="match status" value="1"/>
</dbReference>
<keyword evidence="10" id="KW-0460">Magnesium</keyword>
<evidence type="ECO:0000256" key="3">
    <source>
        <dbReference type="ARBA" id="ARBA00012281"/>
    </source>
</evidence>
<protein>
    <recommendedName>
        <fullName evidence="4 9">Pyruvate dehydrogenase E1 component</fullName>
        <ecNumber evidence="3 9">1.2.4.1</ecNumber>
    </recommendedName>
</protein>
<dbReference type="RefSeq" id="WP_092342416.1">
    <property type="nucleotide sequence ID" value="NZ_FLSL01000084.1"/>
</dbReference>
<feature type="binding site" evidence="10">
    <location>
        <position position="265"/>
    </location>
    <ligand>
        <name>Mg(2+)</name>
        <dbReference type="ChEBI" id="CHEBI:18420"/>
    </ligand>
</feature>
<dbReference type="InterPro" id="IPR041621">
    <property type="entry name" value="PDH_E1_M"/>
</dbReference>
<dbReference type="SUPFAM" id="SSF52922">
    <property type="entry name" value="TK C-terminal domain-like"/>
    <property type="match status" value="1"/>
</dbReference>
<dbReference type="InterPro" id="IPR004660">
    <property type="entry name" value="PDH_E1"/>
</dbReference>
<accession>A0A0S4M1Y2</accession>
<dbReference type="InterPro" id="IPR001849">
    <property type="entry name" value="PH_domain"/>
</dbReference>
<evidence type="ECO:0000256" key="6">
    <source>
        <dbReference type="ARBA" id="ARBA00023052"/>
    </source>
</evidence>
<dbReference type="Gene3D" id="3.40.50.920">
    <property type="match status" value="1"/>
</dbReference>
<dbReference type="Gene3D" id="3.40.50.970">
    <property type="match status" value="2"/>
</dbReference>
<dbReference type="GO" id="GO:0046872">
    <property type="term" value="F:metal ion binding"/>
    <property type="evidence" value="ECO:0007669"/>
    <property type="project" value="UniProtKB-KW"/>
</dbReference>
<keyword evidence="6 9" id="KW-0786">Thiamine pyrophosphate</keyword>
<evidence type="ECO:0000256" key="8">
    <source>
        <dbReference type="ARBA" id="ARBA00051231"/>
    </source>
</evidence>
<dbReference type="OrthoDB" id="9759664at2"/>
<comment type="cofactor">
    <cofactor evidence="1 9">
        <name>thiamine diphosphate</name>
        <dbReference type="ChEBI" id="CHEBI:58937"/>
    </cofactor>
</comment>
<dbReference type="SUPFAM" id="SSF52518">
    <property type="entry name" value="Thiamin diphosphate-binding fold (THDP-binding)"/>
    <property type="match status" value="2"/>
</dbReference>
<dbReference type="PATRIC" id="fig|1561003.3.peg.36"/>
<evidence type="ECO:0000256" key="9">
    <source>
        <dbReference type="PIRNR" id="PIRNR000156"/>
    </source>
</evidence>
<dbReference type="PROSITE" id="PS50003">
    <property type="entry name" value="PH_DOMAIN"/>
    <property type="match status" value="1"/>
</dbReference>
<dbReference type="InterPro" id="IPR051157">
    <property type="entry name" value="PDH/Transketolase"/>
</dbReference>
<evidence type="ECO:0000256" key="5">
    <source>
        <dbReference type="ARBA" id="ARBA00023002"/>
    </source>
</evidence>
<feature type="binding site" evidence="10">
    <location>
        <position position="263"/>
    </location>
    <ligand>
        <name>Mg(2+)</name>
        <dbReference type="ChEBI" id="CHEBI:18420"/>
    </ligand>
</feature>
<keyword evidence="13" id="KW-1185">Reference proteome</keyword>
<evidence type="ECO:0000256" key="1">
    <source>
        <dbReference type="ARBA" id="ARBA00001964"/>
    </source>
</evidence>
<dbReference type="InterPro" id="IPR029061">
    <property type="entry name" value="THDP-binding"/>
</dbReference>
<dbReference type="GO" id="GO:0004739">
    <property type="term" value="F:pyruvate dehydrogenase (acetyl-transferring) activity"/>
    <property type="evidence" value="ECO:0007669"/>
    <property type="project" value="UniProtKB-EC"/>
</dbReference>
<comment type="function">
    <text evidence="2 9">Component of the pyruvate dehydrogenase (PDH) complex, that catalyzes the overall conversion of pyruvate to acetyl-CoA and CO(2).</text>
</comment>
<dbReference type="FunFam" id="3.40.50.970:FF:000011">
    <property type="entry name" value="Pyruvate dehydrogenase E1 component"/>
    <property type="match status" value="1"/>
</dbReference>
<feature type="binding site" evidence="10">
    <location>
        <position position="233"/>
    </location>
    <ligand>
        <name>Mg(2+)</name>
        <dbReference type="ChEBI" id="CHEBI:18420"/>
    </ligand>
</feature>
<dbReference type="EC" id="1.2.4.1" evidence="3 9"/>
<dbReference type="PANTHER" id="PTHR43825:SF3">
    <property type="entry name" value="PYRUVATE DEHYDROGENASE E1 COMPONENT"/>
    <property type="match status" value="1"/>
</dbReference>
<dbReference type="CDD" id="cd02017">
    <property type="entry name" value="TPP_E1_EcPDC_like"/>
    <property type="match status" value="1"/>
</dbReference>
<dbReference type="STRING" id="1561003.Ark11_0037"/>
<dbReference type="Proteomes" id="UP000198651">
    <property type="component" value="Chromosome I"/>
</dbReference>
<dbReference type="InterPro" id="IPR009014">
    <property type="entry name" value="Transketo_C/PFOR_II"/>
</dbReference>
<proteinExistence type="predicted"/>
<dbReference type="AlphaFoldDB" id="A0A0S4M1Y2"/>
<keyword evidence="10" id="KW-0479">Metal-binding</keyword>
<dbReference type="Pfam" id="PF22613">
    <property type="entry name" value="Transketolase_C_1"/>
    <property type="match status" value="1"/>
</dbReference>
<evidence type="ECO:0000256" key="4">
    <source>
        <dbReference type="ARBA" id="ARBA00017172"/>
    </source>
</evidence>
<dbReference type="PIRSF" id="PIRSF000156">
    <property type="entry name" value="Pyruvate_dh_E1"/>
    <property type="match status" value="1"/>
</dbReference>
<keyword evidence="5 9" id="KW-0560">Oxidoreductase</keyword>
<feature type="domain" description="PH" evidence="11">
    <location>
        <begin position="1"/>
        <end position="31"/>
    </location>
</feature>
<name>A0A0S4M1Y2_9BURK</name>
<dbReference type="Pfam" id="PF00456">
    <property type="entry name" value="Transketolase_N"/>
    <property type="match status" value="1"/>
</dbReference>
<dbReference type="InterPro" id="IPR035807">
    <property type="entry name" value="PDC_E1_N"/>
</dbReference>
<dbReference type="PANTHER" id="PTHR43825">
    <property type="entry name" value="PYRUVATE DEHYDROGENASE E1 COMPONENT"/>
    <property type="match status" value="1"/>
</dbReference>
<dbReference type="NCBIfam" id="TIGR00759">
    <property type="entry name" value="aceE"/>
    <property type="match status" value="1"/>
</dbReference>
<evidence type="ECO:0000313" key="12">
    <source>
        <dbReference type="EMBL" id="CUT16898.1"/>
    </source>
</evidence>
<evidence type="ECO:0000256" key="10">
    <source>
        <dbReference type="PIRSR" id="PIRSR000156-1"/>
    </source>
</evidence>
<evidence type="ECO:0000256" key="7">
    <source>
        <dbReference type="ARBA" id="ARBA00023317"/>
    </source>
</evidence>
<sequence length="892" mass="101239">MIDSLCNALLQNDSDPDELREWIDALRAVVVHMGPERAQNILTKLTEYAQQRNIHLINTQTPYKNTITTDESVPYPGDLELEVTITQAIRWNAAMIVARANHMDSTIGGHISTFASSCLLYEVGFHHFWRAPHNGSRGDAVYIQGHSSPGIYARAFLEGRISESQIKLFRQDTAGGIPSYPHPYLMPNFWQYPTVSMGLGPLCAIHHARFNRYLSSRDLLLEDNSHIWAFLGDGEMDEPESTAALAMAARNQLDNITFVINCNLQRLDGPVRGNSKIIQELESIFHGAGWNVIKVIWGSEWDELFDKPSIETELTQIMMECVDGDYQTFNSKDAAYFKENFFGRHPKLKEFVENWPLDKISKLGLGGHDHSKIYNAYRRALNTRGKPSVILAKTIKGYDLGVAGEAQNTAHNQKKISVEHLKMLRDKWNVPLSDAEVEEHAFYKLDPKSEPHRYLVQKRKDLHGFLPQRITEVPSIKAPDLSVFKSLCQSSGERVLSTTMVFVRMLGILLRQKEIAKFLVPIVPDEARTFGMEGLYRQIGIWSHKEQNYTPPDAEQLMWYREDKKGQLIEEGINEAGAIATWIAAGNSYAQHGIPMIPMYIFYSMFGMQRTGDLLWMAGDILVRGFLLGATSGRTTLNGEGLQHEDGHSHVIATTLPNCKSYDPTFSYELCTIIQHGIKEMYEEQNNVHYYITLMNENYSHPEMPEGSAQDIIKGMYLFSPPEKISTDLCVQLIGCGSIFTEIIAAKEIMKNDWGIDAVLWSAPSLTELARDGQECLRWNFLHPDKPNRVPFVTEKLSQYSAPVLTATDYMRSYAEQIRAFVPNKYITLGTDGYGRSGTRAQLRNFFEVSRYWITIYSLSLLHLENKIDASTISDACEKYGLFIDDIAPWLR</sequence>
<evidence type="ECO:0000256" key="2">
    <source>
        <dbReference type="ARBA" id="ARBA00003157"/>
    </source>
</evidence>
<reference evidence="13" key="1">
    <citation type="submission" date="2015-11" db="EMBL/GenBank/DDBJ databases">
        <authorList>
            <person name="Seth-Smith H.M.B."/>
        </authorList>
    </citation>
    <scope>NUCLEOTIDE SEQUENCE [LARGE SCALE GENOMIC DNA]</scope>
    <source>
        <strain evidence="13">2013Ark11</strain>
    </source>
</reference>
<gene>
    <name evidence="12" type="primary">aceE</name>
    <name evidence="12" type="ORF">Ark11_0037</name>
</gene>